<evidence type="ECO:0000256" key="7">
    <source>
        <dbReference type="ARBA" id="ARBA00023170"/>
    </source>
</evidence>
<feature type="transmembrane region" description="Helical" evidence="11">
    <location>
        <begin position="150"/>
        <end position="171"/>
    </location>
</feature>
<evidence type="ECO:0000256" key="10">
    <source>
        <dbReference type="RuleBase" id="RU000688"/>
    </source>
</evidence>
<evidence type="ECO:0000256" key="11">
    <source>
        <dbReference type="SAM" id="Phobius"/>
    </source>
</evidence>
<evidence type="ECO:0000313" key="13">
    <source>
        <dbReference type="EMBL" id="CAH3036814.1"/>
    </source>
</evidence>
<keyword evidence="14" id="KW-1185">Reference proteome</keyword>
<comment type="caution">
    <text evidence="13">The sequence shown here is derived from an EMBL/GenBank/DDBJ whole genome shotgun (WGS) entry which is preliminary data.</text>
</comment>
<dbReference type="Gene3D" id="1.20.1070.10">
    <property type="entry name" value="Rhodopsin 7-helix transmembrane proteins"/>
    <property type="match status" value="1"/>
</dbReference>
<dbReference type="Pfam" id="PF00001">
    <property type="entry name" value="7tm_1"/>
    <property type="match status" value="2"/>
</dbReference>
<feature type="transmembrane region" description="Helical" evidence="11">
    <location>
        <begin position="245"/>
        <end position="267"/>
    </location>
</feature>
<gene>
    <name evidence="13" type="ORF">PLOB_00035760</name>
</gene>
<dbReference type="InterPro" id="IPR017452">
    <property type="entry name" value="GPCR_Rhodpsn_7TM"/>
</dbReference>
<evidence type="ECO:0000256" key="5">
    <source>
        <dbReference type="ARBA" id="ARBA00023040"/>
    </source>
</evidence>
<comment type="similarity">
    <text evidence="10">Belongs to the G-protein coupled receptor 1 family.</text>
</comment>
<evidence type="ECO:0000256" key="6">
    <source>
        <dbReference type="ARBA" id="ARBA00023136"/>
    </source>
</evidence>
<keyword evidence="8" id="KW-0325">Glycoprotein</keyword>
<reference evidence="13 14" key="1">
    <citation type="submission" date="2022-05" db="EMBL/GenBank/DDBJ databases">
        <authorList>
            <consortium name="Genoscope - CEA"/>
            <person name="William W."/>
        </authorList>
    </citation>
    <scope>NUCLEOTIDE SEQUENCE [LARGE SCALE GENOMIC DNA]</scope>
</reference>
<keyword evidence="5 10" id="KW-0297">G-protein coupled receptor</keyword>
<accession>A0ABN8MXF6</accession>
<sequence>MDEKSAVHITAYICSSFLFVAIMVLNIVTILALRRTFVLPRNFKTLLLSLAVSDAGVGLLVQPLYIAIHATLHMNIQVPNVARAYLVIMNTLCVTSFLGVAALAADRFLAIHVHLRYEELVTHNRVAVGVISMWVFSACISFPVLREAKITFLIITFVVIVCFLVTGVFYLKIYLAVKRQANQIITLNRPRGEENVEELALNARRQRKAATMTFGVYLVLMVCYLPSLYITAVKVISPANPPSQILLLISDLFIYVNACLNPLIYCWKMKPIRQSAVSIIRSTFSF</sequence>
<dbReference type="Proteomes" id="UP001159405">
    <property type="component" value="Unassembled WGS sequence"/>
</dbReference>
<dbReference type="SUPFAM" id="SSF81321">
    <property type="entry name" value="Family A G protein-coupled receptor-like"/>
    <property type="match status" value="1"/>
</dbReference>
<keyword evidence="2" id="KW-1003">Cell membrane</keyword>
<dbReference type="PRINTS" id="PR00237">
    <property type="entry name" value="GPCRRHODOPSN"/>
</dbReference>
<protein>
    <recommendedName>
        <fullName evidence="12">G-protein coupled receptors family 1 profile domain-containing protein</fullName>
    </recommendedName>
</protein>
<evidence type="ECO:0000259" key="12">
    <source>
        <dbReference type="PROSITE" id="PS50262"/>
    </source>
</evidence>
<evidence type="ECO:0000256" key="2">
    <source>
        <dbReference type="ARBA" id="ARBA00022475"/>
    </source>
</evidence>
<feature type="transmembrane region" description="Helical" evidence="11">
    <location>
        <begin position="214"/>
        <end position="233"/>
    </location>
</feature>
<dbReference type="EMBL" id="CALNXK010000005">
    <property type="protein sequence ID" value="CAH3036814.1"/>
    <property type="molecule type" value="Genomic_DNA"/>
</dbReference>
<comment type="subcellular location">
    <subcellularLocation>
        <location evidence="1">Cell membrane</location>
        <topology evidence="1">Multi-pass membrane protein</topology>
    </subcellularLocation>
</comment>
<feature type="transmembrane region" description="Helical" evidence="11">
    <location>
        <begin position="6"/>
        <end position="33"/>
    </location>
</feature>
<dbReference type="CDD" id="cd00637">
    <property type="entry name" value="7tm_classA_rhodopsin-like"/>
    <property type="match status" value="1"/>
</dbReference>
<evidence type="ECO:0000256" key="8">
    <source>
        <dbReference type="ARBA" id="ARBA00023180"/>
    </source>
</evidence>
<organism evidence="13 14">
    <name type="scientific">Porites lobata</name>
    <dbReference type="NCBI Taxonomy" id="104759"/>
    <lineage>
        <taxon>Eukaryota</taxon>
        <taxon>Metazoa</taxon>
        <taxon>Cnidaria</taxon>
        <taxon>Anthozoa</taxon>
        <taxon>Hexacorallia</taxon>
        <taxon>Scleractinia</taxon>
        <taxon>Fungiina</taxon>
        <taxon>Poritidae</taxon>
        <taxon>Porites</taxon>
    </lineage>
</organism>
<proteinExistence type="inferred from homology"/>
<evidence type="ECO:0000256" key="4">
    <source>
        <dbReference type="ARBA" id="ARBA00022989"/>
    </source>
</evidence>
<feature type="domain" description="G-protein coupled receptors family 1 profile" evidence="12">
    <location>
        <begin position="25"/>
        <end position="265"/>
    </location>
</feature>
<evidence type="ECO:0000313" key="14">
    <source>
        <dbReference type="Proteomes" id="UP001159405"/>
    </source>
</evidence>
<dbReference type="PANTHER" id="PTHR24246">
    <property type="entry name" value="OLFACTORY RECEPTOR AND ADENOSINE RECEPTOR"/>
    <property type="match status" value="1"/>
</dbReference>
<feature type="transmembrane region" description="Helical" evidence="11">
    <location>
        <begin position="126"/>
        <end position="144"/>
    </location>
</feature>
<keyword evidence="4 11" id="KW-1133">Transmembrane helix</keyword>
<feature type="transmembrane region" description="Helical" evidence="11">
    <location>
        <begin position="45"/>
        <end position="65"/>
    </location>
</feature>
<dbReference type="PROSITE" id="PS00237">
    <property type="entry name" value="G_PROTEIN_RECEP_F1_1"/>
    <property type="match status" value="1"/>
</dbReference>
<keyword evidence="7 10" id="KW-0675">Receptor</keyword>
<evidence type="ECO:0000256" key="3">
    <source>
        <dbReference type="ARBA" id="ARBA00022692"/>
    </source>
</evidence>
<keyword evidence="6 11" id="KW-0472">Membrane</keyword>
<dbReference type="PROSITE" id="PS50262">
    <property type="entry name" value="G_PROTEIN_RECEP_F1_2"/>
    <property type="match status" value="1"/>
</dbReference>
<dbReference type="PANTHER" id="PTHR24246:SF27">
    <property type="entry name" value="ADENOSINE RECEPTOR, ISOFORM A"/>
    <property type="match status" value="1"/>
</dbReference>
<evidence type="ECO:0000256" key="1">
    <source>
        <dbReference type="ARBA" id="ARBA00004651"/>
    </source>
</evidence>
<feature type="transmembrane region" description="Helical" evidence="11">
    <location>
        <begin position="85"/>
        <end position="105"/>
    </location>
</feature>
<dbReference type="InterPro" id="IPR000276">
    <property type="entry name" value="GPCR_Rhodpsn"/>
</dbReference>
<keyword evidence="9 10" id="KW-0807">Transducer</keyword>
<evidence type="ECO:0000256" key="9">
    <source>
        <dbReference type="ARBA" id="ARBA00023224"/>
    </source>
</evidence>
<keyword evidence="3 10" id="KW-0812">Transmembrane</keyword>
<name>A0ABN8MXF6_9CNID</name>